<proteinExistence type="inferred from homology"/>
<organism evidence="3 4">
    <name type="scientific">Alkalibacter rhizosphaerae</name>
    <dbReference type="NCBI Taxonomy" id="2815577"/>
    <lineage>
        <taxon>Bacteria</taxon>
        <taxon>Bacillati</taxon>
        <taxon>Bacillota</taxon>
        <taxon>Clostridia</taxon>
        <taxon>Eubacteriales</taxon>
        <taxon>Eubacteriaceae</taxon>
        <taxon>Alkalibacter</taxon>
    </lineage>
</organism>
<dbReference type="SUPFAM" id="SSF82771">
    <property type="entry name" value="GIY-YIG endonuclease"/>
    <property type="match status" value="1"/>
</dbReference>
<dbReference type="EMBL" id="CP071444">
    <property type="protein sequence ID" value="QSX08989.1"/>
    <property type="molecule type" value="Genomic_DNA"/>
</dbReference>
<protein>
    <submittedName>
        <fullName evidence="3">GIY-YIG nuclease family protein</fullName>
    </submittedName>
</protein>
<dbReference type="PANTHER" id="PTHR34477">
    <property type="entry name" value="UPF0213 PROTEIN YHBQ"/>
    <property type="match status" value="1"/>
</dbReference>
<dbReference type="AlphaFoldDB" id="A0A975AHU8"/>
<reference evidence="3" key="1">
    <citation type="submission" date="2021-03" db="EMBL/GenBank/DDBJ databases">
        <title>Alkalibacter marinus sp. nov., isolated from tidal flat sediment.</title>
        <authorList>
            <person name="Namirimu T."/>
            <person name="Yang J.-A."/>
            <person name="Yang S.-H."/>
            <person name="Kim Y.-J."/>
            <person name="Kwon K.K."/>
        </authorList>
    </citation>
    <scope>NUCLEOTIDE SEQUENCE</scope>
    <source>
        <strain evidence="3">ES005</strain>
    </source>
</reference>
<feature type="domain" description="GIY-YIG" evidence="2">
    <location>
        <begin position="15"/>
        <end position="91"/>
    </location>
</feature>
<dbReference type="Proteomes" id="UP000663499">
    <property type="component" value="Chromosome"/>
</dbReference>
<dbReference type="InterPro" id="IPR035901">
    <property type="entry name" value="GIY-YIG_endonuc_sf"/>
</dbReference>
<evidence type="ECO:0000313" key="3">
    <source>
        <dbReference type="EMBL" id="QSX08989.1"/>
    </source>
</evidence>
<dbReference type="Pfam" id="PF01541">
    <property type="entry name" value="GIY-YIG"/>
    <property type="match status" value="1"/>
</dbReference>
<dbReference type="SMART" id="SM00465">
    <property type="entry name" value="GIYc"/>
    <property type="match status" value="1"/>
</dbReference>
<dbReference type="KEGG" id="alka:J0B03_02670"/>
<comment type="similarity">
    <text evidence="1">Belongs to the UPF0213 family.</text>
</comment>
<dbReference type="PROSITE" id="PS50164">
    <property type="entry name" value="GIY_YIG"/>
    <property type="match status" value="1"/>
</dbReference>
<sequence length="100" mass="11879">MWVILPWFCTTRCKAVYYIYVVRCADGTFYTGITTDLKRRLMEHNEGTASKYTRPRRPVRMVYSEKSEDRSSATKRELEIKSWNRKKKLELIETGILIHG</sequence>
<dbReference type="PANTHER" id="PTHR34477:SF1">
    <property type="entry name" value="UPF0213 PROTEIN YHBQ"/>
    <property type="match status" value="1"/>
</dbReference>
<dbReference type="CDD" id="cd10456">
    <property type="entry name" value="GIY-YIG_UPF0213"/>
    <property type="match status" value="1"/>
</dbReference>
<dbReference type="Gene3D" id="3.40.1440.10">
    <property type="entry name" value="GIY-YIG endonuclease"/>
    <property type="match status" value="1"/>
</dbReference>
<accession>A0A975AHU8</accession>
<evidence type="ECO:0000259" key="2">
    <source>
        <dbReference type="PROSITE" id="PS50164"/>
    </source>
</evidence>
<gene>
    <name evidence="3" type="ORF">J0B03_02670</name>
</gene>
<keyword evidence="4" id="KW-1185">Reference proteome</keyword>
<dbReference type="InterPro" id="IPR050190">
    <property type="entry name" value="UPF0213_domain"/>
</dbReference>
<dbReference type="InterPro" id="IPR000305">
    <property type="entry name" value="GIY-YIG_endonuc"/>
</dbReference>
<evidence type="ECO:0000313" key="4">
    <source>
        <dbReference type="Proteomes" id="UP000663499"/>
    </source>
</evidence>
<name>A0A975AHU8_9FIRM</name>
<evidence type="ECO:0000256" key="1">
    <source>
        <dbReference type="ARBA" id="ARBA00007435"/>
    </source>
</evidence>